<accession>A0A4P9VMU7</accession>
<evidence type="ECO:0000313" key="2">
    <source>
        <dbReference type="Proteomes" id="UP000257039"/>
    </source>
</evidence>
<dbReference type="AlphaFoldDB" id="A0A4P9VMU7"/>
<evidence type="ECO:0000313" key="1">
    <source>
        <dbReference type="EMBL" id="RDH43714.1"/>
    </source>
</evidence>
<name>A0A4P9VMU7_9GAMM</name>
<gene>
    <name evidence="1" type="ORF">B9G39_09825</name>
</gene>
<keyword evidence="2" id="KW-1185">Reference proteome</keyword>
<reference evidence="1 2" key="1">
    <citation type="submission" date="2017-04" db="EMBL/GenBank/DDBJ databases">
        <title>Draft genome sequence of Zooshikella ganghwensis VG4 isolated from Red Sea sediments.</title>
        <authorList>
            <person name="Rehman Z."/>
            <person name="Alam I."/>
            <person name="Kamau A."/>
            <person name="Bajic V."/>
            <person name="Leiknes T."/>
        </authorList>
    </citation>
    <scope>NUCLEOTIDE SEQUENCE [LARGE SCALE GENOMIC DNA]</scope>
    <source>
        <strain evidence="1 2">VG4</strain>
    </source>
</reference>
<dbReference type="Proteomes" id="UP000257039">
    <property type="component" value="Unassembled WGS sequence"/>
</dbReference>
<comment type="caution">
    <text evidence="1">The sequence shown here is derived from an EMBL/GenBank/DDBJ whole genome shotgun (WGS) entry which is preliminary data.</text>
</comment>
<dbReference type="EMBL" id="NDXW01000001">
    <property type="protein sequence ID" value="RDH43714.1"/>
    <property type="molecule type" value="Genomic_DNA"/>
</dbReference>
<protein>
    <submittedName>
        <fullName evidence="1">Uncharacterized protein</fullName>
    </submittedName>
</protein>
<proteinExistence type="predicted"/>
<sequence>MNKIYNLMAVIICFVLVRFVYASENSSPVILNTYSVALTEFLPTSESQMKAVDDDFRQSVKEWTKFKTKTDSLVYDYIVKHSTSVGNYIFYFEKNRFKKVVVSSSTEESKKITQRQYYKNDKLYLTSTLAVKQPSRVD</sequence>
<organism evidence="1 2">
    <name type="scientific">Zooshikella ganghwensis</name>
    <dbReference type="NCBI Taxonomy" id="202772"/>
    <lineage>
        <taxon>Bacteria</taxon>
        <taxon>Pseudomonadati</taxon>
        <taxon>Pseudomonadota</taxon>
        <taxon>Gammaproteobacteria</taxon>
        <taxon>Oceanospirillales</taxon>
        <taxon>Zooshikellaceae</taxon>
        <taxon>Zooshikella</taxon>
    </lineage>
</organism>